<dbReference type="AlphaFoldDB" id="A0A1G7WBS1"/>
<evidence type="ECO:0000256" key="1">
    <source>
        <dbReference type="SAM" id="Phobius"/>
    </source>
</evidence>
<dbReference type="OrthoDB" id="961510at2"/>
<feature type="transmembrane region" description="Helical" evidence="1">
    <location>
        <begin position="62"/>
        <end position="79"/>
    </location>
</feature>
<keyword evidence="1" id="KW-0472">Membrane</keyword>
<dbReference type="RefSeq" id="WP_092465824.1">
    <property type="nucleotide sequence ID" value="NZ_FNCZ01000001.1"/>
</dbReference>
<dbReference type="Proteomes" id="UP000199492">
    <property type="component" value="Unassembled WGS sequence"/>
</dbReference>
<accession>A0A1G7WBS1</accession>
<dbReference type="EMBL" id="FNCZ01000001">
    <property type="protein sequence ID" value="SDG69447.1"/>
    <property type="molecule type" value="Genomic_DNA"/>
</dbReference>
<evidence type="ECO:0000313" key="2">
    <source>
        <dbReference type="EMBL" id="SDG69447.1"/>
    </source>
</evidence>
<sequence>MFLDNYITKDVKINCYAIDKFFVEVHYSAEHNTITDVTSFKSGKDLDKYSNIGKDNWDKGDIALVIFLFVTTILGLSFMR</sequence>
<gene>
    <name evidence="2" type="ORF">SAMN04489796_101312</name>
</gene>
<evidence type="ECO:0000313" key="3">
    <source>
        <dbReference type="Proteomes" id="UP000199492"/>
    </source>
</evidence>
<organism evidence="2 3">
    <name type="scientific">Winogradskyella thalassocola</name>
    <dbReference type="NCBI Taxonomy" id="262004"/>
    <lineage>
        <taxon>Bacteria</taxon>
        <taxon>Pseudomonadati</taxon>
        <taxon>Bacteroidota</taxon>
        <taxon>Flavobacteriia</taxon>
        <taxon>Flavobacteriales</taxon>
        <taxon>Flavobacteriaceae</taxon>
        <taxon>Winogradskyella</taxon>
    </lineage>
</organism>
<name>A0A1G7WBS1_9FLAO</name>
<keyword evidence="1" id="KW-0812">Transmembrane</keyword>
<keyword evidence="3" id="KW-1185">Reference proteome</keyword>
<reference evidence="3" key="1">
    <citation type="submission" date="2016-10" db="EMBL/GenBank/DDBJ databases">
        <authorList>
            <person name="Varghese N."/>
            <person name="Submissions S."/>
        </authorList>
    </citation>
    <scope>NUCLEOTIDE SEQUENCE [LARGE SCALE GENOMIC DNA]</scope>
    <source>
        <strain evidence="3">DSM 15363</strain>
    </source>
</reference>
<protein>
    <submittedName>
        <fullName evidence="2">Uncharacterized protein</fullName>
    </submittedName>
</protein>
<proteinExistence type="predicted"/>
<keyword evidence="1" id="KW-1133">Transmembrane helix</keyword>